<dbReference type="PROSITE" id="PS00027">
    <property type="entry name" value="HOMEOBOX_1"/>
    <property type="match status" value="1"/>
</dbReference>
<evidence type="ECO:0000256" key="9">
    <source>
        <dbReference type="ARBA" id="ARBA00023242"/>
    </source>
</evidence>
<evidence type="ECO:0000256" key="7">
    <source>
        <dbReference type="ARBA" id="ARBA00023155"/>
    </source>
</evidence>
<gene>
    <name evidence="14" type="primary">Hoxb3</name>
    <name evidence="14" type="ORF">CINMEX_R05222</name>
</gene>
<name>A0A7L2K2A1_CINMU</name>
<evidence type="ECO:0000256" key="8">
    <source>
        <dbReference type="ARBA" id="ARBA00023163"/>
    </source>
</evidence>
<dbReference type="CDD" id="cd00086">
    <property type="entry name" value="homeodomain"/>
    <property type="match status" value="1"/>
</dbReference>
<dbReference type="Gene3D" id="1.10.10.60">
    <property type="entry name" value="Homeodomain-like"/>
    <property type="match status" value="1"/>
</dbReference>
<keyword evidence="15" id="KW-1185">Reference proteome</keyword>
<feature type="DNA-binding region" description="Homeobox" evidence="10">
    <location>
        <begin position="168"/>
        <end position="227"/>
    </location>
</feature>
<keyword evidence="7 10" id="KW-0371">Homeobox</keyword>
<feature type="compositionally biased region" description="Gly residues" evidence="12">
    <location>
        <begin position="89"/>
        <end position="99"/>
    </location>
</feature>
<dbReference type="PROSITE" id="PS00032">
    <property type="entry name" value="ANTENNAPEDIA"/>
    <property type="match status" value="1"/>
</dbReference>
<dbReference type="GO" id="GO:0009952">
    <property type="term" value="P:anterior/posterior pattern specification"/>
    <property type="evidence" value="ECO:0007669"/>
    <property type="project" value="TreeGrafter"/>
</dbReference>
<comment type="subcellular location">
    <subcellularLocation>
        <location evidence="2 10 11">Nucleus</location>
    </subcellularLocation>
</comment>
<dbReference type="GO" id="GO:0000981">
    <property type="term" value="F:DNA-binding transcription factor activity, RNA polymerase II-specific"/>
    <property type="evidence" value="ECO:0007669"/>
    <property type="project" value="InterPro"/>
</dbReference>
<keyword evidence="4" id="KW-0217">Developmental protein</keyword>
<feature type="domain" description="Homeobox" evidence="13">
    <location>
        <begin position="166"/>
        <end position="226"/>
    </location>
</feature>
<dbReference type="Pfam" id="PF13293">
    <property type="entry name" value="DUF4074"/>
    <property type="match status" value="1"/>
</dbReference>
<dbReference type="GO" id="GO:0005634">
    <property type="term" value="C:nucleus"/>
    <property type="evidence" value="ECO:0007669"/>
    <property type="project" value="UniProtKB-SubCell"/>
</dbReference>
<dbReference type="SMART" id="SM00389">
    <property type="entry name" value="HOX"/>
    <property type="match status" value="1"/>
</dbReference>
<feature type="non-terminal residue" evidence="14">
    <location>
        <position position="1"/>
    </location>
</feature>
<dbReference type="EMBL" id="VWYM01027412">
    <property type="protein sequence ID" value="NXR29407.1"/>
    <property type="molecule type" value="Genomic_DNA"/>
</dbReference>
<evidence type="ECO:0000256" key="10">
    <source>
        <dbReference type="PROSITE-ProRule" id="PRU00108"/>
    </source>
</evidence>
<sequence length="402" mass="42326">MQKTSYYDSATLFGGYSYGAGADGFGYDGAQPPFQSAPHVENDFQRSACSLQSVGDNVKNKELNGSCMRPGLPPEPPGSPNVDNANGAAGTGQAGGGKSAPGKGNVGISKQIFPWMKESRQNSKQKNGSPGAVLRTTGSWRNRFREGLNSETCSGGGGEKSPPGSSASKRARTAYTSAQLVELEKEFHFNRYLCRPRRVEMANLLNLSERQIKIWFQNRRMKYKKDQKSKGVGCSSGGPSPAGSPPQAVQASAGFLNALHPMSGAYEAPSPPSFSKPHQDAYAVATTSYQTPLKGCPGQQKYGVATNSDYEPHVLQGNGATYGNPNVQGSPAYVGGNFVDSLPASGPALYGLNHLAAGVDYGGVAPGQPHGPCESHAAYAELSSHHATSQGRIQEAPKLTHL</sequence>
<dbReference type="AlphaFoldDB" id="A0A7L2K2A1"/>
<evidence type="ECO:0000259" key="13">
    <source>
        <dbReference type="PROSITE" id="PS50071"/>
    </source>
</evidence>
<organism evidence="14 15">
    <name type="scientific">Cinclus mexicanus</name>
    <name type="common">American dipper</name>
    <dbReference type="NCBI Taxonomy" id="161649"/>
    <lineage>
        <taxon>Eukaryota</taxon>
        <taxon>Metazoa</taxon>
        <taxon>Chordata</taxon>
        <taxon>Craniata</taxon>
        <taxon>Vertebrata</taxon>
        <taxon>Euteleostomi</taxon>
        <taxon>Archelosauria</taxon>
        <taxon>Archosauria</taxon>
        <taxon>Dinosauria</taxon>
        <taxon>Saurischia</taxon>
        <taxon>Theropoda</taxon>
        <taxon>Coelurosauria</taxon>
        <taxon>Aves</taxon>
        <taxon>Neognathae</taxon>
        <taxon>Neoaves</taxon>
        <taxon>Telluraves</taxon>
        <taxon>Australaves</taxon>
        <taxon>Passeriformes</taxon>
        <taxon>Cinclidae</taxon>
        <taxon>Cinclus</taxon>
    </lineage>
</organism>
<keyword evidence="6 10" id="KW-0238">DNA-binding</keyword>
<feature type="region of interest" description="Disordered" evidence="12">
    <location>
        <begin position="226"/>
        <end position="249"/>
    </location>
</feature>
<evidence type="ECO:0000256" key="4">
    <source>
        <dbReference type="ARBA" id="ARBA00022473"/>
    </source>
</evidence>
<dbReference type="Pfam" id="PF00046">
    <property type="entry name" value="Homeodomain"/>
    <property type="match status" value="1"/>
</dbReference>
<proteinExistence type="inferred from homology"/>
<comment type="similarity">
    <text evidence="3">Belongs to the Antp homeobox family.</text>
</comment>
<evidence type="ECO:0000313" key="15">
    <source>
        <dbReference type="Proteomes" id="UP000590623"/>
    </source>
</evidence>
<dbReference type="PROSITE" id="PS50071">
    <property type="entry name" value="HOMEOBOX_2"/>
    <property type="match status" value="1"/>
</dbReference>
<dbReference type="InterPro" id="IPR009057">
    <property type="entry name" value="Homeodomain-like_sf"/>
</dbReference>
<reference evidence="14 15" key="1">
    <citation type="submission" date="2019-09" db="EMBL/GenBank/DDBJ databases">
        <title>Bird 10,000 Genomes (B10K) Project - Family phase.</title>
        <authorList>
            <person name="Zhang G."/>
        </authorList>
    </citation>
    <scope>NUCLEOTIDE SEQUENCE [LARGE SCALE GENOMIC DNA]</scope>
    <source>
        <strain evidence="14">B10K-DU-001-77</strain>
        <tissue evidence="14">Muscle</tissue>
    </source>
</reference>
<dbReference type="FunFam" id="1.10.10.60:FF:000094">
    <property type="entry name" value="Homeobox protein Hox-A3"/>
    <property type="match status" value="1"/>
</dbReference>
<evidence type="ECO:0000313" key="14">
    <source>
        <dbReference type="EMBL" id="NXR29407.1"/>
    </source>
</evidence>
<keyword evidence="9 10" id="KW-0539">Nucleus</keyword>
<dbReference type="PANTHER" id="PTHR45664">
    <property type="entry name" value="PROTEIN ZERKNUELLT 1-RELATED"/>
    <property type="match status" value="1"/>
</dbReference>
<keyword evidence="5" id="KW-0805">Transcription regulation</keyword>
<feature type="region of interest" description="Disordered" evidence="12">
    <location>
        <begin position="60"/>
        <end position="107"/>
    </location>
</feature>
<evidence type="ECO:0000256" key="6">
    <source>
        <dbReference type="ARBA" id="ARBA00023125"/>
    </source>
</evidence>
<dbReference type="InterPro" id="IPR020479">
    <property type="entry name" value="HD_metazoa"/>
</dbReference>
<feature type="compositionally biased region" description="Low complexity" evidence="12">
    <location>
        <begin position="231"/>
        <end position="249"/>
    </location>
</feature>
<accession>A0A7L2K2A1</accession>
<dbReference type="InterPro" id="IPR025281">
    <property type="entry name" value="DUF4074"/>
</dbReference>
<comment type="function">
    <text evidence="1">Sequence-specific transcription factor which is part of a developmental regulatory system that provides cells with specific positional identities on the anterior-posterior axis.</text>
</comment>
<dbReference type="InterPro" id="IPR017970">
    <property type="entry name" value="Homeobox_CS"/>
</dbReference>
<evidence type="ECO:0000256" key="3">
    <source>
        <dbReference type="ARBA" id="ARBA00009107"/>
    </source>
</evidence>
<dbReference type="OrthoDB" id="6159439at2759"/>
<feature type="non-terminal residue" evidence="14">
    <location>
        <position position="402"/>
    </location>
</feature>
<evidence type="ECO:0000256" key="1">
    <source>
        <dbReference type="ARBA" id="ARBA00003263"/>
    </source>
</evidence>
<dbReference type="GO" id="GO:0048704">
    <property type="term" value="P:embryonic skeletal system morphogenesis"/>
    <property type="evidence" value="ECO:0007669"/>
    <property type="project" value="TreeGrafter"/>
</dbReference>
<evidence type="ECO:0000256" key="2">
    <source>
        <dbReference type="ARBA" id="ARBA00004123"/>
    </source>
</evidence>
<dbReference type="SUPFAM" id="SSF46689">
    <property type="entry name" value="Homeodomain-like"/>
    <property type="match status" value="1"/>
</dbReference>
<dbReference type="InterPro" id="IPR001827">
    <property type="entry name" value="Homeobox_Antennapedia_CS"/>
</dbReference>
<comment type="caution">
    <text evidence="14">The sequence shown here is derived from an EMBL/GenBank/DDBJ whole genome shotgun (WGS) entry which is preliminary data.</text>
</comment>
<dbReference type="GO" id="GO:0000978">
    <property type="term" value="F:RNA polymerase II cis-regulatory region sequence-specific DNA binding"/>
    <property type="evidence" value="ECO:0007669"/>
    <property type="project" value="TreeGrafter"/>
</dbReference>
<dbReference type="PRINTS" id="PR00024">
    <property type="entry name" value="HOMEOBOX"/>
</dbReference>
<protein>
    <submittedName>
        <fullName evidence="14">HXB3 protein</fullName>
    </submittedName>
</protein>
<evidence type="ECO:0000256" key="12">
    <source>
        <dbReference type="SAM" id="MobiDB-lite"/>
    </source>
</evidence>
<evidence type="ECO:0000256" key="11">
    <source>
        <dbReference type="RuleBase" id="RU000682"/>
    </source>
</evidence>
<keyword evidence="8" id="KW-0804">Transcription</keyword>
<evidence type="ECO:0000256" key="5">
    <source>
        <dbReference type="ARBA" id="ARBA00023015"/>
    </source>
</evidence>
<dbReference type="Proteomes" id="UP000590623">
    <property type="component" value="Unassembled WGS sequence"/>
</dbReference>
<feature type="region of interest" description="Disordered" evidence="12">
    <location>
        <begin position="119"/>
        <end position="172"/>
    </location>
</feature>
<dbReference type="PANTHER" id="PTHR45664:SF11">
    <property type="entry name" value="HOMEOBOX PROTEIN HOX-B3"/>
    <property type="match status" value="1"/>
</dbReference>
<dbReference type="InterPro" id="IPR001356">
    <property type="entry name" value="HD"/>
</dbReference>